<protein>
    <submittedName>
        <fullName evidence="3">Protein-methionine-sulfoxide reductase catalytic subunit MsrP</fullName>
    </submittedName>
</protein>
<dbReference type="AlphaFoldDB" id="A0A317FBL6"/>
<gene>
    <name evidence="3" type="ORF">DFH01_13805</name>
</gene>
<feature type="domain" description="Oxidoreductase molybdopterin-binding" evidence="2">
    <location>
        <begin position="113"/>
        <end position="267"/>
    </location>
</feature>
<dbReference type="RefSeq" id="WP_109871049.1">
    <property type="nucleotide sequence ID" value="NZ_QGNA01000003.1"/>
</dbReference>
<evidence type="ECO:0000259" key="2">
    <source>
        <dbReference type="Pfam" id="PF00174"/>
    </source>
</evidence>
<dbReference type="EMBL" id="QGNA01000003">
    <property type="protein sequence ID" value="PWS36255.1"/>
    <property type="molecule type" value="Genomic_DNA"/>
</dbReference>
<evidence type="ECO:0000313" key="4">
    <source>
        <dbReference type="Proteomes" id="UP000245765"/>
    </source>
</evidence>
<accession>A0A317FBL6</accession>
<proteinExistence type="predicted"/>
<dbReference type="Gene3D" id="3.90.420.10">
    <property type="entry name" value="Oxidoreductase, molybdopterin-binding domain"/>
    <property type="match status" value="1"/>
</dbReference>
<sequence length="330" mass="37659">MRIHRKRGWELPDHAATPEHVALNRRALMAAAGAGVMLSAEAQAQWLFGRGRSSNDPWQRNPADLPDLPPAMRNPRYQPGRALTPERDPVTYNNFYEFGSNKDIWPTAQRMPTSPWTVKVDGMVEQPGEFAVDDLMKRIGLEERVYRLRCVEAWAMTVPWTGFQLSKLLEIVKPLGSAKYVRLETAQRPDSMVGLRQSWYPWPHIEGCTVEEAANELTFIVTGIYGRPLPAQNGGPFRIVFPWKYGFKSGKSLARITLTDERPKSFWETLQGNEYGFWANVNPEVPHPRWSQATERLIGTGERVPTQIFNGYGEFVASLYTNLQNERLWA</sequence>
<dbReference type="Proteomes" id="UP000245765">
    <property type="component" value="Unassembled WGS sequence"/>
</dbReference>
<dbReference type="OrthoDB" id="9795587at2"/>
<dbReference type="PANTHER" id="PTHR43032">
    <property type="entry name" value="PROTEIN-METHIONINE-SULFOXIDE REDUCTASE"/>
    <property type="match status" value="1"/>
</dbReference>
<reference evidence="4" key="1">
    <citation type="submission" date="2018-05" db="EMBL/GenBank/DDBJ databases">
        <authorList>
            <person name="Du Z."/>
            <person name="Wang X."/>
        </authorList>
    </citation>
    <scope>NUCLEOTIDE SEQUENCE [LARGE SCALE GENOMIC DNA]</scope>
    <source>
        <strain evidence="4">CQN31</strain>
    </source>
</reference>
<organism evidence="3 4">
    <name type="scientific">Falsiroseomonas bella</name>
    <dbReference type="NCBI Taxonomy" id="2184016"/>
    <lineage>
        <taxon>Bacteria</taxon>
        <taxon>Pseudomonadati</taxon>
        <taxon>Pseudomonadota</taxon>
        <taxon>Alphaproteobacteria</taxon>
        <taxon>Acetobacterales</taxon>
        <taxon>Roseomonadaceae</taxon>
        <taxon>Falsiroseomonas</taxon>
    </lineage>
</organism>
<dbReference type="InterPro" id="IPR036374">
    <property type="entry name" value="OxRdtase_Mopterin-bd_sf"/>
</dbReference>
<keyword evidence="4" id="KW-1185">Reference proteome</keyword>
<dbReference type="SUPFAM" id="SSF56524">
    <property type="entry name" value="Oxidoreductase molybdopterin-binding domain"/>
    <property type="match status" value="1"/>
</dbReference>
<evidence type="ECO:0000313" key="3">
    <source>
        <dbReference type="EMBL" id="PWS36255.1"/>
    </source>
</evidence>
<dbReference type="Pfam" id="PF00174">
    <property type="entry name" value="Oxidored_molyb"/>
    <property type="match status" value="1"/>
</dbReference>
<name>A0A317FBL6_9PROT</name>
<feature type="region of interest" description="Disordered" evidence="1">
    <location>
        <begin position="52"/>
        <end position="74"/>
    </location>
</feature>
<evidence type="ECO:0000256" key="1">
    <source>
        <dbReference type="SAM" id="MobiDB-lite"/>
    </source>
</evidence>
<dbReference type="InterPro" id="IPR000572">
    <property type="entry name" value="OxRdtase_Mopterin-bd_dom"/>
</dbReference>
<dbReference type="PANTHER" id="PTHR43032:SF3">
    <property type="entry name" value="PROTEIN-METHIONINE-SULFOXIDE REDUCTASE CATALYTIC SUBUNIT MSRP"/>
    <property type="match status" value="1"/>
</dbReference>
<comment type="caution">
    <text evidence="3">The sequence shown here is derived from an EMBL/GenBank/DDBJ whole genome shotgun (WGS) entry which is preliminary data.</text>
</comment>
<dbReference type="NCBIfam" id="NF003767">
    <property type="entry name" value="PRK05363.1"/>
    <property type="match status" value="1"/>
</dbReference>